<dbReference type="Gene3D" id="3.30.420.40">
    <property type="match status" value="2"/>
</dbReference>
<protein>
    <submittedName>
        <fullName evidence="2">ROK family protein</fullName>
    </submittedName>
</protein>
<dbReference type="Pfam" id="PF00480">
    <property type="entry name" value="ROK"/>
    <property type="match status" value="1"/>
</dbReference>
<reference evidence="2" key="1">
    <citation type="submission" date="2020-10" db="EMBL/GenBank/DDBJ databases">
        <authorList>
            <person name="Gilroy R."/>
        </authorList>
    </citation>
    <scope>NUCLEOTIDE SEQUENCE</scope>
    <source>
        <strain evidence="2">CHK199-13235</strain>
    </source>
</reference>
<gene>
    <name evidence="2" type="ORF">IAB51_05615</name>
</gene>
<accession>A0A9D1FN74</accession>
<evidence type="ECO:0000313" key="3">
    <source>
        <dbReference type="Proteomes" id="UP000824002"/>
    </source>
</evidence>
<dbReference type="InterPro" id="IPR043129">
    <property type="entry name" value="ATPase_NBD"/>
</dbReference>
<evidence type="ECO:0000313" key="2">
    <source>
        <dbReference type="EMBL" id="HIS76275.1"/>
    </source>
</evidence>
<reference evidence="2" key="2">
    <citation type="journal article" date="2021" name="PeerJ">
        <title>Extensive microbial diversity within the chicken gut microbiome revealed by metagenomics and culture.</title>
        <authorList>
            <person name="Gilroy R."/>
            <person name="Ravi A."/>
            <person name="Getino M."/>
            <person name="Pursley I."/>
            <person name="Horton D.L."/>
            <person name="Alikhan N.F."/>
            <person name="Baker D."/>
            <person name="Gharbi K."/>
            <person name="Hall N."/>
            <person name="Watson M."/>
            <person name="Adriaenssens E.M."/>
            <person name="Foster-Nyarko E."/>
            <person name="Jarju S."/>
            <person name="Secka A."/>
            <person name="Antonio M."/>
            <person name="Oren A."/>
            <person name="Chaudhuri R.R."/>
            <person name="La Ragione R."/>
            <person name="Hildebrand F."/>
            <person name="Pallen M.J."/>
        </authorList>
    </citation>
    <scope>NUCLEOTIDE SEQUENCE</scope>
    <source>
        <strain evidence="2">CHK199-13235</strain>
    </source>
</reference>
<sequence length="295" mass="31075">MNYLGIDIGGTKCAVSVGTDGGQILEKIKFPSETEQGKDAALYGILEETGKMLARYPEVQAVGVSCGGPLDSRKGLILSPPNLPGWDEVPIVRMLEERFSLPAFLQNDADACAIAEWKFGAGKGYDNLVFLTFGTGFGAGLILNGQLYTGGCNMAGEIGHIRLKEGGHVGYGKAGSYEGYCSGGGIRQYGLGTAEELGKKAADGDPEAIGIFEEVGRNLGKGLAILTDLLNPDAIIIGSIYVRQQKLLEPELLRVLEEETLPQSFAHVRVLPAALGESLGDMAAVCAAVYGMSRA</sequence>
<name>A0A9D1FN74_9FIRM</name>
<dbReference type="PANTHER" id="PTHR18964:SF149">
    <property type="entry name" value="BIFUNCTIONAL UDP-N-ACETYLGLUCOSAMINE 2-EPIMERASE_N-ACETYLMANNOSAMINE KINASE"/>
    <property type="match status" value="1"/>
</dbReference>
<evidence type="ECO:0000256" key="1">
    <source>
        <dbReference type="ARBA" id="ARBA00006479"/>
    </source>
</evidence>
<dbReference type="EMBL" id="DVJP01000039">
    <property type="protein sequence ID" value="HIS76275.1"/>
    <property type="molecule type" value="Genomic_DNA"/>
</dbReference>
<comment type="similarity">
    <text evidence="1">Belongs to the ROK (NagC/XylR) family.</text>
</comment>
<dbReference type="CDD" id="cd23763">
    <property type="entry name" value="ASKHA_ATPase_ROK"/>
    <property type="match status" value="1"/>
</dbReference>
<dbReference type="PANTHER" id="PTHR18964">
    <property type="entry name" value="ROK (REPRESSOR, ORF, KINASE) FAMILY"/>
    <property type="match status" value="1"/>
</dbReference>
<proteinExistence type="inferred from homology"/>
<organism evidence="2 3">
    <name type="scientific">Candidatus Merdivicinus excrementipullorum</name>
    <dbReference type="NCBI Taxonomy" id="2840867"/>
    <lineage>
        <taxon>Bacteria</taxon>
        <taxon>Bacillati</taxon>
        <taxon>Bacillota</taxon>
        <taxon>Clostridia</taxon>
        <taxon>Eubacteriales</taxon>
        <taxon>Oscillospiraceae</taxon>
        <taxon>Oscillospiraceae incertae sedis</taxon>
        <taxon>Candidatus Merdivicinus</taxon>
    </lineage>
</organism>
<dbReference type="SUPFAM" id="SSF53067">
    <property type="entry name" value="Actin-like ATPase domain"/>
    <property type="match status" value="1"/>
</dbReference>
<comment type="caution">
    <text evidence="2">The sequence shown here is derived from an EMBL/GenBank/DDBJ whole genome shotgun (WGS) entry which is preliminary data.</text>
</comment>
<dbReference type="AlphaFoldDB" id="A0A9D1FN74"/>
<dbReference type="Proteomes" id="UP000824002">
    <property type="component" value="Unassembled WGS sequence"/>
</dbReference>
<dbReference type="InterPro" id="IPR000600">
    <property type="entry name" value="ROK"/>
</dbReference>